<evidence type="ECO:0000256" key="1">
    <source>
        <dbReference type="ARBA" id="ARBA00023054"/>
    </source>
</evidence>
<reference evidence="4" key="1">
    <citation type="submission" date="2022-07" db="EMBL/GenBank/DDBJ databases">
        <title>Phylogenomic reconstructions and comparative analyses of Kickxellomycotina fungi.</title>
        <authorList>
            <person name="Reynolds N.K."/>
            <person name="Stajich J.E."/>
            <person name="Barry K."/>
            <person name="Grigoriev I.V."/>
            <person name="Crous P."/>
            <person name="Smith M.E."/>
        </authorList>
    </citation>
    <scope>NUCLEOTIDE SEQUENCE</scope>
    <source>
        <strain evidence="4">NRRL 1565</strain>
    </source>
</reference>
<feature type="compositionally biased region" description="Low complexity" evidence="3">
    <location>
        <begin position="272"/>
        <end position="290"/>
    </location>
</feature>
<feature type="compositionally biased region" description="Low complexity" evidence="3">
    <location>
        <begin position="308"/>
        <end position="317"/>
    </location>
</feature>
<evidence type="ECO:0000256" key="3">
    <source>
        <dbReference type="SAM" id="MobiDB-lite"/>
    </source>
</evidence>
<dbReference type="Proteomes" id="UP001140094">
    <property type="component" value="Unassembled WGS sequence"/>
</dbReference>
<feature type="region of interest" description="Disordered" evidence="3">
    <location>
        <begin position="308"/>
        <end position="378"/>
    </location>
</feature>
<evidence type="ECO:0000256" key="2">
    <source>
        <dbReference type="SAM" id="Coils"/>
    </source>
</evidence>
<dbReference type="CDD" id="cd21044">
    <property type="entry name" value="Rab11BD_RAB3IP_like"/>
    <property type="match status" value="1"/>
</dbReference>
<dbReference type="OrthoDB" id="5560525at2759"/>
<dbReference type="InterPro" id="IPR040351">
    <property type="entry name" value="RAB3IL/RAB3IP/Sec2"/>
</dbReference>
<dbReference type="GO" id="GO:0005085">
    <property type="term" value="F:guanyl-nucleotide exchange factor activity"/>
    <property type="evidence" value="ECO:0007669"/>
    <property type="project" value="InterPro"/>
</dbReference>
<dbReference type="GO" id="GO:0051286">
    <property type="term" value="C:cell tip"/>
    <property type="evidence" value="ECO:0007669"/>
    <property type="project" value="TreeGrafter"/>
</dbReference>
<organism evidence="4 5">
    <name type="scientific">Coemansia guatemalensis</name>
    <dbReference type="NCBI Taxonomy" id="2761395"/>
    <lineage>
        <taxon>Eukaryota</taxon>
        <taxon>Fungi</taxon>
        <taxon>Fungi incertae sedis</taxon>
        <taxon>Zoopagomycota</taxon>
        <taxon>Kickxellomycotina</taxon>
        <taxon>Kickxellomycetes</taxon>
        <taxon>Kickxellales</taxon>
        <taxon>Kickxellaceae</taxon>
        <taxon>Coemansia</taxon>
    </lineage>
</organism>
<feature type="compositionally biased region" description="Low complexity" evidence="3">
    <location>
        <begin position="630"/>
        <end position="642"/>
    </location>
</feature>
<evidence type="ECO:0000313" key="5">
    <source>
        <dbReference type="Proteomes" id="UP001140094"/>
    </source>
</evidence>
<evidence type="ECO:0000313" key="4">
    <source>
        <dbReference type="EMBL" id="KAJ2808949.1"/>
    </source>
</evidence>
<keyword evidence="5" id="KW-1185">Reference proteome</keyword>
<dbReference type="GO" id="GO:0070319">
    <property type="term" value="C:Golgi to plasma membrane transport vesicle"/>
    <property type="evidence" value="ECO:0007669"/>
    <property type="project" value="TreeGrafter"/>
</dbReference>
<protein>
    <submittedName>
        <fullName evidence="4">Rab guanine nucleotide exchange factor S2</fullName>
    </submittedName>
</protein>
<comment type="caution">
    <text evidence="4">The sequence shown here is derived from an EMBL/GenBank/DDBJ whole genome shotgun (WGS) entry which is preliminary data.</text>
</comment>
<dbReference type="Pfam" id="PF25555">
    <property type="entry name" value="RAB3A-like_C"/>
    <property type="match status" value="1"/>
</dbReference>
<dbReference type="EMBL" id="JANBUO010000016">
    <property type="protein sequence ID" value="KAJ2808949.1"/>
    <property type="molecule type" value="Genomic_DNA"/>
</dbReference>
<feature type="region of interest" description="Disordered" evidence="3">
    <location>
        <begin position="613"/>
        <end position="643"/>
    </location>
</feature>
<keyword evidence="1 2" id="KW-0175">Coiled coil</keyword>
<dbReference type="GO" id="GO:0006887">
    <property type="term" value="P:exocytosis"/>
    <property type="evidence" value="ECO:0007669"/>
    <property type="project" value="TreeGrafter"/>
</dbReference>
<feature type="region of interest" description="Disordered" evidence="3">
    <location>
        <begin position="419"/>
        <end position="458"/>
    </location>
</feature>
<dbReference type="AlphaFoldDB" id="A0A9W8I0Z4"/>
<feature type="region of interest" description="Disordered" evidence="3">
    <location>
        <begin position="1"/>
        <end position="21"/>
    </location>
</feature>
<dbReference type="PANTHER" id="PTHR14430:SF0">
    <property type="entry name" value="SEC2P DOMAIN-CONTAINING PROTEIN"/>
    <property type="match status" value="1"/>
</dbReference>
<dbReference type="PANTHER" id="PTHR14430">
    <property type="entry name" value="RABIN3-RELATED"/>
    <property type="match status" value="1"/>
</dbReference>
<sequence length="853" mass="91611">MSFLMLTPLSSEDQHTSVPEEPAGLAASFSSSVDLETGTIYSVVSPQLSADARRGRPQHRRSTSVATAAAATVLCGEVTNHIAFRTGSQEQHGHGIRLDTQQPQQLVFSSQTLNSCHMARMARQTPAALDVATVPKTSPDLTKEQAGRKRTSSRSQENASRTEKPHVAAINTSTAALQGGGTGAGHLVTPTDSNPEANGTMAVAGSAKRQTSPAPPAGAPKEGNRQSPQPTFREGDAYLTGTWAGGYCASEETAANGGSTAQDEGVLRRARSQSPTQQSPSPRTSPSPAAMVSQSLPLLATAAIKIKQPPSSQHPPQKTQPPPPASLALATPPLTASVPHSADGSHQSLQMPAAAYAQSSTQKPPSPRSSSGSSDTPARAEIAVDGDADHQPDHLSDNGYAEAQSRPMSTILMVAATEENSGDAAQKAQQRESNWFRRQSKSNSLKRQPSDPAAPPGTQYEARMLRAQAQRDTAMAEAAELQRRVDELQRAGEAEIARLREEVAAAGRKLRAEYELRTAAEAKCSMMECELAELSSNIQYEAQNLVAQERRAHKSELERATRRHREVVQLMEMERAQVGALKLSLERETAARDAEHAEAERLRAALAAIEHHMSPVPPPQSASATERQSRSGSQSASSSATSPLECDAHIAGRVFFSCDTARPDSRLGEFLAFVDAASEKEALASAFMQRSLREDVEPTLAADATASTLPSLSGWSRHRRLLHSAQDATLELESYTPRVAVSRVVSPACYLCGCSVTRAAPHVPSDASARAHGVMFRMRLGADDADSKPLCARCHARMMAICSFFAYLRIVRRRLTRRPIADVWLEVNRARLHMWLVRSGASPDCQLRIERPA</sequence>
<accession>A0A9W8I0Z4</accession>
<feature type="compositionally biased region" description="Polar residues" evidence="3">
    <location>
        <begin position="427"/>
        <end position="447"/>
    </location>
</feature>
<feature type="coiled-coil region" evidence="2">
    <location>
        <begin position="464"/>
        <end position="537"/>
    </location>
</feature>
<dbReference type="Gene3D" id="6.10.140.910">
    <property type="match status" value="1"/>
</dbReference>
<name>A0A9W8I0Z4_9FUNG</name>
<feature type="region of interest" description="Disordered" evidence="3">
    <location>
        <begin position="127"/>
        <end position="237"/>
    </location>
</feature>
<proteinExistence type="predicted"/>
<feature type="region of interest" description="Disordered" evidence="3">
    <location>
        <begin position="253"/>
        <end position="291"/>
    </location>
</feature>
<feature type="compositionally biased region" description="Low complexity" evidence="3">
    <location>
        <begin position="326"/>
        <end position="337"/>
    </location>
</feature>
<gene>
    <name evidence="4" type="primary">SEC2</name>
    <name evidence="4" type="ORF">H4R20_000498</name>
</gene>